<protein>
    <submittedName>
        <fullName evidence="2">Uncharacterized protein</fullName>
    </submittedName>
</protein>
<organism evidence="2">
    <name type="scientific">viral metagenome</name>
    <dbReference type="NCBI Taxonomy" id="1070528"/>
    <lineage>
        <taxon>unclassified sequences</taxon>
        <taxon>metagenomes</taxon>
        <taxon>organismal metagenomes</taxon>
    </lineage>
</organism>
<dbReference type="EMBL" id="MT143473">
    <property type="protein sequence ID" value="QJA97217.1"/>
    <property type="molecule type" value="Genomic_DNA"/>
</dbReference>
<keyword evidence="1" id="KW-0472">Membrane</keyword>
<keyword evidence="1" id="KW-1133">Transmembrane helix</keyword>
<name>A0A6M3LPB5_9ZZZZ</name>
<reference evidence="2" key="1">
    <citation type="submission" date="2020-03" db="EMBL/GenBank/DDBJ databases">
        <title>The deep terrestrial virosphere.</title>
        <authorList>
            <person name="Holmfeldt K."/>
            <person name="Nilsson E."/>
            <person name="Simone D."/>
            <person name="Lopez-Fernandez M."/>
            <person name="Wu X."/>
            <person name="de Brujin I."/>
            <person name="Lundin D."/>
            <person name="Andersson A."/>
            <person name="Bertilsson S."/>
            <person name="Dopson M."/>
        </authorList>
    </citation>
    <scope>NUCLEOTIDE SEQUENCE</scope>
    <source>
        <strain evidence="2">MM415B06490</strain>
    </source>
</reference>
<evidence type="ECO:0000313" key="2">
    <source>
        <dbReference type="EMBL" id="QJA97217.1"/>
    </source>
</evidence>
<keyword evidence="1" id="KW-0812">Transmembrane</keyword>
<dbReference type="PROSITE" id="PS51257">
    <property type="entry name" value="PROKAR_LIPOPROTEIN"/>
    <property type="match status" value="1"/>
</dbReference>
<sequence length="62" mass="7311">MLFKEIKQEAVYVLILWIIITWGIVACDIQYRMSDQYFCDTWEYNLSPQEGTGFSDSIVKPN</sequence>
<gene>
    <name evidence="2" type="ORF">MM415B06490_0008</name>
</gene>
<dbReference type="AlphaFoldDB" id="A0A6M3LPB5"/>
<proteinExistence type="predicted"/>
<evidence type="ECO:0000256" key="1">
    <source>
        <dbReference type="SAM" id="Phobius"/>
    </source>
</evidence>
<feature type="transmembrane region" description="Helical" evidence="1">
    <location>
        <begin position="12"/>
        <end position="31"/>
    </location>
</feature>
<accession>A0A6M3LPB5</accession>